<dbReference type="SUPFAM" id="SSF51735">
    <property type="entry name" value="NAD(P)-binding Rossmann-fold domains"/>
    <property type="match status" value="1"/>
</dbReference>
<dbReference type="InterPro" id="IPR045312">
    <property type="entry name" value="PCBER-like"/>
</dbReference>
<dbReference type="PANTHER" id="PTHR47706:SF9">
    <property type="entry name" value="NMRA-LIKE DOMAIN-CONTAINING PROTEIN-RELATED"/>
    <property type="match status" value="1"/>
</dbReference>
<organism evidence="4 5">
    <name type="scientific">Pseudocercospora fuligena</name>
    <dbReference type="NCBI Taxonomy" id="685502"/>
    <lineage>
        <taxon>Eukaryota</taxon>
        <taxon>Fungi</taxon>
        <taxon>Dikarya</taxon>
        <taxon>Ascomycota</taxon>
        <taxon>Pezizomycotina</taxon>
        <taxon>Dothideomycetes</taxon>
        <taxon>Dothideomycetidae</taxon>
        <taxon>Mycosphaerellales</taxon>
        <taxon>Mycosphaerellaceae</taxon>
        <taxon>Pseudocercospora</taxon>
    </lineage>
</organism>
<feature type="domain" description="NmrA-like" evidence="3">
    <location>
        <begin position="1"/>
        <end position="254"/>
    </location>
</feature>
<keyword evidence="5" id="KW-1185">Reference proteome</keyword>
<dbReference type="EMBL" id="JABCIY010000217">
    <property type="protein sequence ID" value="KAF7188061.1"/>
    <property type="molecule type" value="Genomic_DNA"/>
</dbReference>
<keyword evidence="1" id="KW-0521">NADP</keyword>
<keyword evidence="2" id="KW-0560">Oxidoreductase</keyword>
<protein>
    <submittedName>
        <fullName evidence="4">Phenylcoumaran benzylic ether reductase TP7</fullName>
    </submittedName>
</protein>
<evidence type="ECO:0000313" key="5">
    <source>
        <dbReference type="Proteomes" id="UP000660729"/>
    </source>
</evidence>
<dbReference type="AlphaFoldDB" id="A0A8H6RDI7"/>
<comment type="caution">
    <text evidence="4">The sequence shown here is derived from an EMBL/GenBank/DDBJ whole genome shotgun (WGS) entry which is preliminary data.</text>
</comment>
<dbReference type="InterPro" id="IPR008030">
    <property type="entry name" value="NmrA-like"/>
</dbReference>
<dbReference type="InterPro" id="IPR036291">
    <property type="entry name" value="NAD(P)-bd_dom_sf"/>
</dbReference>
<dbReference type="PANTHER" id="PTHR47706">
    <property type="entry name" value="NMRA-LIKE FAMILY PROTEIN"/>
    <property type="match status" value="1"/>
</dbReference>
<dbReference type="Gene3D" id="3.40.50.720">
    <property type="entry name" value="NAD(P)-binding Rossmann-like Domain"/>
    <property type="match status" value="1"/>
</dbReference>
<evidence type="ECO:0000256" key="1">
    <source>
        <dbReference type="ARBA" id="ARBA00022857"/>
    </source>
</evidence>
<evidence type="ECO:0000256" key="2">
    <source>
        <dbReference type="ARBA" id="ARBA00023002"/>
    </source>
</evidence>
<dbReference type="OrthoDB" id="419598at2759"/>
<evidence type="ECO:0000259" key="3">
    <source>
        <dbReference type="Pfam" id="PF05368"/>
    </source>
</evidence>
<dbReference type="Gene3D" id="3.90.25.10">
    <property type="entry name" value="UDP-galactose 4-epimerase, domain 1"/>
    <property type="match status" value="1"/>
</dbReference>
<dbReference type="GO" id="GO:0016491">
    <property type="term" value="F:oxidoreductase activity"/>
    <property type="evidence" value="ECO:0007669"/>
    <property type="project" value="UniProtKB-KW"/>
</dbReference>
<proteinExistence type="predicted"/>
<gene>
    <name evidence="4" type="ORF">HII31_10633</name>
</gene>
<reference evidence="4" key="1">
    <citation type="submission" date="2020-04" db="EMBL/GenBank/DDBJ databases">
        <title>Draft genome resource of the tomato pathogen Pseudocercospora fuligena.</title>
        <authorList>
            <person name="Zaccaron A."/>
        </authorList>
    </citation>
    <scope>NUCLEOTIDE SEQUENCE</scope>
    <source>
        <strain evidence="4">PF001</strain>
    </source>
</reference>
<dbReference type="CDD" id="cd05259">
    <property type="entry name" value="PCBER_SDR_a"/>
    <property type="match status" value="1"/>
</dbReference>
<accession>A0A8H6RDI7</accession>
<dbReference type="Pfam" id="PF05368">
    <property type="entry name" value="NmrA"/>
    <property type="match status" value="1"/>
</dbReference>
<name>A0A8H6RDI7_9PEZI</name>
<dbReference type="InterPro" id="IPR051609">
    <property type="entry name" value="NmrA/Isoflavone_reductase-like"/>
</dbReference>
<sequence>MKTTVGILGASGETGQSIVNGLFEAGNFKIIALTRPSSISKPANQALAARGIELRPCDLSSTQEHLVNALQGVEILISAIVATEQLAQIPLASAAKAAGVKRFLPCAFVPVIPAGGISLLRDHKEIVYNHVKQLGLPYTILDVGWWYQLCVRKLPSGRTDYAVLNPDERIPGDGNVPSALTDLRDIGRYAAKVIADDRTLNKNVLVYNEMWSPLQIVEHWEKISGEKLERTFVSETELKKTIESCGDDMDMQTLMVKIPAQYLISWGIRGDNQPEYAKYLGYVTSKELYPQFEPRKFEDYTQEVLDGKAPQVYEELKAKFAEMMKK</sequence>
<dbReference type="Proteomes" id="UP000660729">
    <property type="component" value="Unassembled WGS sequence"/>
</dbReference>
<evidence type="ECO:0000313" key="4">
    <source>
        <dbReference type="EMBL" id="KAF7188061.1"/>
    </source>
</evidence>